<dbReference type="Gene3D" id="2.30.30.240">
    <property type="entry name" value="PRC-barrel domain"/>
    <property type="match status" value="1"/>
</dbReference>
<keyword evidence="3 5" id="KW-0698">rRNA processing</keyword>
<dbReference type="Pfam" id="PF24986">
    <property type="entry name" value="PRC_RimM"/>
    <property type="match status" value="1"/>
</dbReference>
<evidence type="ECO:0000313" key="9">
    <source>
        <dbReference type="Proteomes" id="UP000317763"/>
    </source>
</evidence>
<feature type="domain" description="RimM N-terminal" evidence="6">
    <location>
        <begin position="19"/>
        <end position="112"/>
    </location>
</feature>
<organism evidence="8 9">
    <name type="scientific">Tepidimonas taiwanensis</name>
    <dbReference type="NCBI Taxonomy" id="307486"/>
    <lineage>
        <taxon>Bacteria</taxon>
        <taxon>Pseudomonadati</taxon>
        <taxon>Pseudomonadota</taxon>
        <taxon>Betaproteobacteria</taxon>
        <taxon>Burkholderiales</taxon>
        <taxon>Tepidimonas</taxon>
    </lineage>
</organism>
<feature type="domain" description="Ribosome maturation factor RimM PRC barrel" evidence="7">
    <location>
        <begin position="125"/>
        <end position="195"/>
    </location>
</feature>
<dbReference type="SUPFAM" id="SSF50447">
    <property type="entry name" value="Translation proteins"/>
    <property type="match status" value="1"/>
</dbReference>
<sequence>MTDPVPWHVAALPADAVEVGHVQQAWGVRGWVRVHSLSRGGDALLHARRWYLQPPAPGGARAKPFDAFEGVVAVTVAEARWHGDGLVARFEGLDDRTHAEQLRGARIAIARADFPAPEGPDEYYWVDLIGCTVVNREGIVLGVVTDLLSTGPHDVLCVRDGSGEAATERLIPFVGAYVDAVDLPARRITVDWQPDY</sequence>
<dbReference type="STRING" id="307486.GCA_000807215_00488"/>
<gene>
    <name evidence="5 8" type="primary">rimM</name>
    <name evidence="8" type="ORF">Ttaiw_01685</name>
</gene>
<evidence type="ECO:0000256" key="2">
    <source>
        <dbReference type="ARBA" id="ARBA00022517"/>
    </source>
</evidence>
<dbReference type="InterPro" id="IPR036976">
    <property type="entry name" value="RimM_N_sf"/>
</dbReference>
<evidence type="ECO:0000256" key="1">
    <source>
        <dbReference type="ARBA" id="ARBA00022490"/>
    </source>
</evidence>
<dbReference type="OrthoDB" id="9783509at2"/>
<keyword evidence="1 5" id="KW-0963">Cytoplasm</keyword>
<dbReference type="RefSeq" id="WP_043702868.1">
    <property type="nucleotide sequence ID" value="NZ_CP083911.1"/>
</dbReference>
<dbReference type="GO" id="GO:0005737">
    <property type="term" value="C:cytoplasm"/>
    <property type="evidence" value="ECO:0007669"/>
    <property type="project" value="UniProtKB-SubCell"/>
</dbReference>
<dbReference type="GO" id="GO:0043022">
    <property type="term" value="F:ribosome binding"/>
    <property type="evidence" value="ECO:0007669"/>
    <property type="project" value="InterPro"/>
</dbReference>
<name>A0A554X5A5_9BURK</name>
<comment type="subunit">
    <text evidence="5">Binds ribosomal protein uS19.</text>
</comment>
<comment type="caution">
    <text evidence="8">The sequence shown here is derived from an EMBL/GenBank/DDBJ whole genome shotgun (WGS) entry which is preliminary data.</text>
</comment>
<comment type="similarity">
    <text evidence="5">Belongs to the RimM family.</text>
</comment>
<dbReference type="SUPFAM" id="SSF50346">
    <property type="entry name" value="PRC-barrel domain"/>
    <property type="match status" value="1"/>
</dbReference>
<keyword evidence="2 5" id="KW-0690">Ribosome biogenesis</keyword>
<keyword evidence="4 5" id="KW-0143">Chaperone</keyword>
<dbReference type="AlphaFoldDB" id="A0A554X5A5"/>
<comment type="domain">
    <text evidence="5">The PRC barrel domain binds ribosomal protein uS19.</text>
</comment>
<dbReference type="PANTHER" id="PTHR33692:SF1">
    <property type="entry name" value="RIBOSOME MATURATION FACTOR RIMM"/>
    <property type="match status" value="1"/>
</dbReference>
<dbReference type="InterPro" id="IPR011033">
    <property type="entry name" value="PRC_barrel-like_sf"/>
</dbReference>
<dbReference type="GO" id="GO:0006364">
    <property type="term" value="P:rRNA processing"/>
    <property type="evidence" value="ECO:0007669"/>
    <property type="project" value="UniProtKB-UniRule"/>
</dbReference>
<dbReference type="GO" id="GO:0005840">
    <property type="term" value="C:ribosome"/>
    <property type="evidence" value="ECO:0007669"/>
    <property type="project" value="InterPro"/>
</dbReference>
<dbReference type="Proteomes" id="UP000317763">
    <property type="component" value="Unassembled WGS sequence"/>
</dbReference>
<keyword evidence="9" id="KW-1185">Reference proteome</keyword>
<evidence type="ECO:0000256" key="3">
    <source>
        <dbReference type="ARBA" id="ARBA00022552"/>
    </source>
</evidence>
<evidence type="ECO:0000313" key="8">
    <source>
        <dbReference type="EMBL" id="TSE30936.1"/>
    </source>
</evidence>
<comment type="subcellular location">
    <subcellularLocation>
        <location evidence="5">Cytoplasm</location>
    </subcellularLocation>
</comment>
<dbReference type="EMBL" id="VJOM01000018">
    <property type="protein sequence ID" value="TSE30936.1"/>
    <property type="molecule type" value="Genomic_DNA"/>
</dbReference>
<accession>A0A554X5A5</accession>
<evidence type="ECO:0000259" key="7">
    <source>
        <dbReference type="Pfam" id="PF24986"/>
    </source>
</evidence>
<dbReference type="GO" id="GO:0042274">
    <property type="term" value="P:ribosomal small subunit biogenesis"/>
    <property type="evidence" value="ECO:0007669"/>
    <property type="project" value="UniProtKB-UniRule"/>
</dbReference>
<dbReference type="InterPro" id="IPR011961">
    <property type="entry name" value="RimM"/>
</dbReference>
<dbReference type="InterPro" id="IPR056792">
    <property type="entry name" value="PRC_RimM"/>
</dbReference>
<dbReference type="HAMAP" id="MF_00014">
    <property type="entry name" value="Ribosome_mat_RimM"/>
    <property type="match status" value="1"/>
</dbReference>
<dbReference type="NCBIfam" id="TIGR02273">
    <property type="entry name" value="16S_RimM"/>
    <property type="match status" value="1"/>
</dbReference>
<dbReference type="InterPro" id="IPR002676">
    <property type="entry name" value="RimM_N"/>
</dbReference>
<evidence type="ECO:0000259" key="6">
    <source>
        <dbReference type="Pfam" id="PF01782"/>
    </source>
</evidence>
<proteinExistence type="inferred from homology"/>
<comment type="function">
    <text evidence="5">An accessory protein needed during the final step in the assembly of 30S ribosomal subunit, possibly for assembly of the head region. Essential for efficient processing of 16S rRNA. May be needed both before and after RbfA during the maturation of 16S rRNA. It has affinity for free ribosomal 30S subunits but not for 70S ribosomes.</text>
</comment>
<dbReference type="InterPro" id="IPR009000">
    <property type="entry name" value="Transl_B-barrel_sf"/>
</dbReference>
<dbReference type="Gene3D" id="2.40.30.60">
    <property type="entry name" value="RimM"/>
    <property type="match status" value="1"/>
</dbReference>
<evidence type="ECO:0000256" key="5">
    <source>
        <dbReference type="HAMAP-Rule" id="MF_00014"/>
    </source>
</evidence>
<dbReference type="PANTHER" id="PTHR33692">
    <property type="entry name" value="RIBOSOME MATURATION FACTOR RIMM"/>
    <property type="match status" value="1"/>
</dbReference>
<dbReference type="Pfam" id="PF01782">
    <property type="entry name" value="RimM"/>
    <property type="match status" value="1"/>
</dbReference>
<protein>
    <recommendedName>
        <fullName evidence="5">Ribosome maturation factor RimM</fullName>
    </recommendedName>
</protein>
<evidence type="ECO:0000256" key="4">
    <source>
        <dbReference type="ARBA" id="ARBA00023186"/>
    </source>
</evidence>
<reference evidence="8 9" key="1">
    <citation type="submission" date="2019-07" db="EMBL/GenBank/DDBJ databases">
        <title>Tepidimonas taiwanensis I1-1 draft genome.</title>
        <authorList>
            <person name="Da Costa M.S."/>
            <person name="Froufe H.J.C."/>
            <person name="Egas C."/>
            <person name="Albuquerque L."/>
        </authorList>
    </citation>
    <scope>NUCLEOTIDE SEQUENCE [LARGE SCALE GENOMIC DNA]</scope>
    <source>
        <strain evidence="8 9">I1-1</strain>
    </source>
</reference>